<dbReference type="Proteomes" id="UP000326757">
    <property type="component" value="Unassembled WGS sequence"/>
</dbReference>
<feature type="transmembrane region" description="Helical" evidence="6">
    <location>
        <begin position="101"/>
        <end position="119"/>
    </location>
</feature>
<dbReference type="PANTHER" id="PTHR45649:SF41">
    <property type="entry name" value="TRANSPORTER, PUTATIVE (EUROFUNG)-RELATED"/>
    <property type="match status" value="1"/>
</dbReference>
<evidence type="ECO:0000313" key="7">
    <source>
        <dbReference type="EMBL" id="KAB8292432.1"/>
    </source>
</evidence>
<keyword evidence="8" id="KW-1185">Reference proteome</keyword>
<feature type="transmembrane region" description="Helical" evidence="6">
    <location>
        <begin position="434"/>
        <end position="452"/>
    </location>
</feature>
<feature type="transmembrane region" description="Helical" evidence="6">
    <location>
        <begin position="191"/>
        <end position="209"/>
    </location>
</feature>
<dbReference type="Gene3D" id="1.20.1740.10">
    <property type="entry name" value="Amino acid/polyamine transporter I"/>
    <property type="match status" value="1"/>
</dbReference>
<feature type="transmembrane region" description="Helical" evidence="6">
    <location>
        <begin position="68"/>
        <end position="89"/>
    </location>
</feature>
<reference evidence="7 8" key="1">
    <citation type="submission" date="2019-06" db="EMBL/GenBank/DDBJ databases">
        <title>Genome Sequence of the Brown Rot Fungal Pathogen Monilinia laxa.</title>
        <authorList>
            <person name="De Miccolis Angelini R.M."/>
            <person name="Landi L."/>
            <person name="Abate D."/>
            <person name="Pollastro S."/>
            <person name="Romanazzi G."/>
            <person name="Faretra F."/>
        </authorList>
    </citation>
    <scope>NUCLEOTIDE SEQUENCE [LARGE SCALE GENOMIC DNA]</scope>
    <source>
        <strain evidence="7 8">Mlax316</strain>
    </source>
</reference>
<evidence type="ECO:0000256" key="4">
    <source>
        <dbReference type="ARBA" id="ARBA00022989"/>
    </source>
</evidence>
<dbReference type="GO" id="GO:0022857">
    <property type="term" value="F:transmembrane transporter activity"/>
    <property type="evidence" value="ECO:0007669"/>
    <property type="project" value="InterPro"/>
</dbReference>
<evidence type="ECO:0000256" key="6">
    <source>
        <dbReference type="SAM" id="Phobius"/>
    </source>
</evidence>
<evidence type="ECO:0000313" key="8">
    <source>
        <dbReference type="Proteomes" id="UP000326757"/>
    </source>
</evidence>
<feature type="transmembrane region" description="Helical" evidence="6">
    <location>
        <begin position="151"/>
        <end position="179"/>
    </location>
</feature>
<feature type="transmembrane region" description="Helical" evidence="6">
    <location>
        <begin position="349"/>
        <end position="373"/>
    </location>
</feature>
<organism evidence="7 8">
    <name type="scientific">Monilinia laxa</name>
    <name type="common">Brown rot fungus</name>
    <name type="synonym">Sclerotinia laxa</name>
    <dbReference type="NCBI Taxonomy" id="61186"/>
    <lineage>
        <taxon>Eukaryota</taxon>
        <taxon>Fungi</taxon>
        <taxon>Dikarya</taxon>
        <taxon>Ascomycota</taxon>
        <taxon>Pezizomycotina</taxon>
        <taxon>Leotiomycetes</taxon>
        <taxon>Helotiales</taxon>
        <taxon>Sclerotiniaceae</taxon>
        <taxon>Monilinia</taxon>
    </lineage>
</organism>
<dbReference type="EMBL" id="VIGI01000013">
    <property type="protein sequence ID" value="KAB8292432.1"/>
    <property type="molecule type" value="Genomic_DNA"/>
</dbReference>
<gene>
    <name evidence="7" type="ORF">EYC80_008158</name>
</gene>
<feature type="transmembrane region" description="Helical" evidence="6">
    <location>
        <begin position="221"/>
        <end position="239"/>
    </location>
</feature>
<protein>
    <recommendedName>
        <fullName evidence="9">Amino acid permease/ SLC12A domain-containing protein</fullName>
    </recommendedName>
</protein>
<evidence type="ECO:0000256" key="5">
    <source>
        <dbReference type="ARBA" id="ARBA00023136"/>
    </source>
</evidence>
<keyword evidence="5 6" id="KW-0472">Membrane</keyword>
<feature type="transmembrane region" description="Helical" evidence="6">
    <location>
        <begin position="502"/>
        <end position="521"/>
    </location>
</feature>
<evidence type="ECO:0008006" key="9">
    <source>
        <dbReference type="Google" id="ProtNLM"/>
    </source>
</evidence>
<dbReference type="OrthoDB" id="3257095at2759"/>
<comment type="caution">
    <text evidence="7">The sequence shown here is derived from an EMBL/GenBank/DDBJ whole genome shotgun (WGS) entry which is preliminary data.</text>
</comment>
<keyword evidence="3 6" id="KW-0812">Transmembrane</keyword>
<evidence type="ECO:0000256" key="2">
    <source>
        <dbReference type="ARBA" id="ARBA00022448"/>
    </source>
</evidence>
<feature type="transmembrane region" description="Helical" evidence="6">
    <location>
        <begin position="301"/>
        <end position="323"/>
    </location>
</feature>
<dbReference type="PIRSF" id="PIRSF006060">
    <property type="entry name" value="AA_transporter"/>
    <property type="match status" value="1"/>
</dbReference>
<feature type="transmembrane region" description="Helical" evidence="6">
    <location>
        <begin position="472"/>
        <end position="490"/>
    </location>
</feature>
<name>A0A5N6JTM8_MONLA</name>
<feature type="transmembrane region" description="Helical" evidence="6">
    <location>
        <begin position="259"/>
        <end position="280"/>
    </location>
</feature>
<sequence length="577" mass="63011">MSAEIQKDVGTAFTSRESAAVSLGQDVEKENIDDDSGQVAKKWRGTRADQQDMAALGKKQVLRRNFKFVTMLGFASTAMASWELLLPLFTFVMIDGGTADLFWGFIVAASGMCLVYASIAEMASISPTAGGQYHWVSEFAPPNIQKILSYVVGWLCAIGWQVYLAGVCFMIGGILQGLVALNKVDYVYEPFHATLLAIAVVTFSVVFNTSLAERLPLIEGIILILHLIGFFVIIIPLWVMGPRGDPNVVLLNFTNEGGWSSKGLAAMIGLTSPMSVLIGYDCSVHLSEEIQDASWVVPRAIMWSVGPNATMGFLMAVTLIFTIGDLDSVLNSVTGQPFMQVFYNATQSYAATNVMCVVVVILLLSCCVSEVAAASRQIWSFARDGGLPGSNWLSQVSPGWNIPLRSVCVSIAVSSLLSLINLGSSVALNAINSLGGVSILCSYYITISCLIWRRTQGPLPAHRWSLGKYGMVVNIASLCFLTPITFFAFWPLQTPVTAQNMNWSSVMFVGTLIVALIYYYFKARHKHDFLILVMENLGFCMLSFGHQTSLISIAENCSCIYLLPDQSSTIEFMSLRR</sequence>
<comment type="subcellular location">
    <subcellularLocation>
        <location evidence="1">Membrane</location>
        <topology evidence="1">Multi-pass membrane protein</topology>
    </subcellularLocation>
</comment>
<dbReference type="Pfam" id="PF13520">
    <property type="entry name" value="AA_permease_2"/>
    <property type="match status" value="1"/>
</dbReference>
<dbReference type="GO" id="GO:0016020">
    <property type="term" value="C:membrane"/>
    <property type="evidence" value="ECO:0007669"/>
    <property type="project" value="UniProtKB-SubCell"/>
</dbReference>
<keyword evidence="2" id="KW-0813">Transport</keyword>
<dbReference type="AlphaFoldDB" id="A0A5N6JTM8"/>
<accession>A0A5N6JTM8</accession>
<evidence type="ECO:0000256" key="1">
    <source>
        <dbReference type="ARBA" id="ARBA00004141"/>
    </source>
</evidence>
<keyword evidence="4 6" id="KW-1133">Transmembrane helix</keyword>
<feature type="transmembrane region" description="Helical" evidence="6">
    <location>
        <begin position="407"/>
        <end position="428"/>
    </location>
</feature>
<dbReference type="InterPro" id="IPR002293">
    <property type="entry name" value="AA/rel_permease1"/>
</dbReference>
<proteinExistence type="predicted"/>
<evidence type="ECO:0000256" key="3">
    <source>
        <dbReference type="ARBA" id="ARBA00022692"/>
    </source>
</evidence>
<dbReference type="PANTHER" id="PTHR45649">
    <property type="entry name" value="AMINO-ACID PERMEASE BAT1"/>
    <property type="match status" value="1"/>
</dbReference>